<comment type="caution">
    <text evidence="1">The sequence shown here is derived from an EMBL/GenBank/DDBJ whole genome shotgun (WGS) entry which is preliminary data.</text>
</comment>
<proteinExistence type="predicted"/>
<name>A0ACB9J9Y1_9ASTR</name>
<protein>
    <submittedName>
        <fullName evidence="1">Uncharacterized protein</fullName>
    </submittedName>
</protein>
<accession>A0ACB9J9Y1</accession>
<evidence type="ECO:0000313" key="2">
    <source>
        <dbReference type="Proteomes" id="UP001056120"/>
    </source>
</evidence>
<gene>
    <name evidence="1" type="ORF">L1987_10780</name>
</gene>
<organism evidence="1 2">
    <name type="scientific">Smallanthus sonchifolius</name>
    <dbReference type="NCBI Taxonomy" id="185202"/>
    <lineage>
        <taxon>Eukaryota</taxon>
        <taxon>Viridiplantae</taxon>
        <taxon>Streptophyta</taxon>
        <taxon>Embryophyta</taxon>
        <taxon>Tracheophyta</taxon>
        <taxon>Spermatophyta</taxon>
        <taxon>Magnoliopsida</taxon>
        <taxon>eudicotyledons</taxon>
        <taxon>Gunneridae</taxon>
        <taxon>Pentapetalae</taxon>
        <taxon>asterids</taxon>
        <taxon>campanulids</taxon>
        <taxon>Asterales</taxon>
        <taxon>Asteraceae</taxon>
        <taxon>Asteroideae</taxon>
        <taxon>Heliantheae alliance</taxon>
        <taxon>Millerieae</taxon>
        <taxon>Smallanthus</taxon>
    </lineage>
</organism>
<reference evidence="1 2" key="2">
    <citation type="journal article" date="2022" name="Mol. Ecol. Resour.">
        <title>The genomes of chicory, endive, great burdock and yacon provide insights into Asteraceae paleo-polyploidization history and plant inulin production.</title>
        <authorList>
            <person name="Fan W."/>
            <person name="Wang S."/>
            <person name="Wang H."/>
            <person name="Wang A."/>
            <person name="Jiang F."/>
            <person name="Liu H."/>
            <person name="Zhao H."/>
            <person name="Xu D."/>
            <person name="Zhang Y."/>
        </authorList>
    </citation>
    <scope>NUCLEOTIDE SEQUENCE [LARGE SCALE GENOMIC DNA]</scope>
    <source>
        <strain evidence="2">cv. Yunnan</strain>
        <tissue evidence="1">Leaves</tissue>
    </source>
</reference>
<keyword evidence="2" id="KW-1185">Reference proteome</keyword>
<dbReference type="Proteomes" id="UP001056120">
    <property type="component" value="Linkage Group LG04"/>
</dbReference>
<sequence length="306" mass="34148">MKQIVNGGGRGRLRLPTEEEVEVVEILLSLPAIFAKSELINRRGLTWGGKKKRSELGLKSESSPSTLRQVGVSTPEKLTAGEADKSPSTPLCFLPSGSGSDGSGNRNPPSPVKKSSKRKAADDLVESYNRMQQEQENLLRERKAMKTLHQELASKNLELKAILQKVNYSRNIEDFHQWNNSIKIIDQKSYHPQITMFAPPTPQQQHQHCQQLVVDPNNGKLVAVSYSGKSHGGDRFGLFNQVDQRVKIHGEAYDVASSQPLDQSQYLVMDSDVRVRNSAAARRRRILRMKANKNASLAIKLSRGCR</sequence>
<evidence type="ECO:0000313" key="1">
    <source>
        <dbReference type="EMBL" id="KAI3816994.1"/>
    </source>
</evidence>
<reference evidence="2" key="1">
    <citation type="journal article" date="2022" name="Mol. Ecol. Resour.">
        <title>The genomes of chicory, endive, great burdock and yacon provide insights into Asteraceae palaeo-polyploidization history and plant inulin production.</title>
        <authorList>
            <person name="Fan W."/>
            <person name="Wang S."/>
            <person name="Wang H."/>
            <person name="Wang A."/>
            <person name="Jiang F."/>
            <person name="Liu H."/>
            <person name="Zhao H."/>
            <person name="Xu D."/>
            <person name="Zhang Y."/>
        </authorList>
    </citation>
    <scope>NUCLEOTIDE SEQUENCE [LARGE SCALE GENOMIC DNA]</scope>
    <source>
        <strain evidence="2">cv. Yunnan</strain>
    </source>
</reference>
<dbReference type="EMBL" id="CM042021">
    <property type="protein sequence ID" value="KAI3816994.1"/>
    <property type="molecule type" value="Genomic_DNA"/>
</dbReference>